<accession>A0A1R1ECN2</accession>
<dbReference type="RefSeq" id="WP_076175044.1">
    <property type="nucleotide sequence ID" value="NZ_MRTP01000013.1"/>
</dbReference>
<evidence type="ECO:0000256" key="3">
    <source>
        <dbReference type="ARBA" id="ARBA00023027"/>
    </source>
</evidence>
<dbReference type="InterPro" id="IPR036291">
    <property type="entry name" value="NAD(P)-bd_dom_sf"/>
</dbReference>
<name>A0A1R1ECN2_9BACL</name>
<evidence type="ECO:0000256" key="1">
    <source>
        <dbReference type="ARBA" id="ARBA00005854"/>
    </source>
</evidence>
<evidence type="ECO:0000256" key="2">
    <source>
        <dbReference type="ARBA" id="ARBA00023002"/>
    </source>
</evidence>
<evidence type="ECO:0000313" key="7">
    <source>
        <dbReference type="EMBL" id="OMF49578.1"/>
    </source>
</evidence>
<comment type="caution">
    <text evidence="7">The sequence shown here is derived from an EMBL/GenBank/DDBJ whole genome shotgun (WGS) entry which is preliminary data.</text>
</comment>
<keyword evidence="2 4" id="KW-0560">Oxidoreductase</keyword>
<keyword evidence="3" id="KW-0520">NAD</keyword>
<sequence>MKQIVCLHSLTPEQTQLIEQAAPGYKLTVVKSTDADPALMNEAEILVGWSRQIADQVLNQDSRLKWLQTWSAGVDTLPLDKLEQKGVLLTNSSGVHAIPISETILGMMLSFSRQLHVSVRNQLKHSWETNLSAPGRDTLSELHGRTAVIVGVGEIGSETARLAKAFGMRTVGVRRSGKADPHVDEMFTMDGLHKALSQGDYIISVLPLTDETHHLLNADAWAAAKPGACFINAGRGPTVDTASLLEALRSGQISCAGLDVFEKEPLPEDHPLWDMEQVIITPHVSGSTDRYTERVIDIFVENLKAYVQGKELPRNLVNYERAY</sequence>
<dbReference type="SUPFAM" id="SSF51735">
    <property type="entry name" value="NAD(P)-binding Rossmann-fold domains"/>
    <property type="match status" value="1"/>
</dbReference>
<keyword evidence="8" id="KW-1185">Reference proteome</keyword>
<evidence type="ECO:0000256" key="4">
    <source>
        <dbReference type="RuleBase" id="RU003719"/>
    </source>
</evidence>
<dbReference type="Proteomes" id="UP000187172">
    <property type="component" value="Unassembled WGS sequence"/>
</dbReference>
<protein>
    <submittedName>
        <fullName evidence="7">Hydroxyacid dehydrogenase</fullName>
    </submittedName>
</protein>
<dbReference type="SUPFAM" id="SSF52283">
    <property type="entry name" value="Formate/glycerate dehydrogenase catalytic domain-like"/>
    <property type="match status" value="1"/>
</dbReference>
<dbReference type="InterPro" id="IPR006140">
    <property type="entry name" value="D-isomer_DH_NAD-bd"/>
</dbReference>
<dbReference type="CDD" id="cd05300">
    <property type="entry name" value="2-Hacid_dh_1"/>
    <property type="match status" value="1"/>
</dbReference>
<reference evidence="7 8" key="1">
    <citation type="submission" date="2016-11" db="EMBL/GenBank/DDBJ databases">
        <title>Paenibacillus species isolates.</title>
        <authorList>
            <person name="Beno S.M."/>
        </authorList>
    </citation>
    <scope>NUCLEOTIDE SEQUENCE [LARGE SCALE GENOMIC DNA]</scope>
    <source>
        <strain evidence="7 8">FSL R5-0378</strain>
    </source>
</reference>
<dbReference type="Pfam" id="PF02826">
    <property type="entry name" value="2-Hacid_dh_C"/>
    <property type="match status" value="1"/>
</dbReference>
<dbReference type="GO" id="GO:0016616">
    <property type="term" value="F:oxidoreductase activity, acting on the CH-OH group of donors, NAD or NADP as acceptor"/>
    <property type="evidence" value="ECO:0007669"/>
    <property type="project" value="InterPro"/>
</dbReference>
<dbReference type="AlphaFoldDB" id="A0A1R1ECN2"/>
<feature type="domain" description="D-isomer specific 2-hydroxyacid dehydrogenase catalytic" evidence="5">
    <location>
        <begin position="5"/>
        <end position="318"/>
    </location>
</feature>
<comment type="similarity">
    <text evidence="1 4">Belongs to the D-isomer specific 2-hydroxyacid dehydrogenase family.</text>
</comment>
<dbReference type="Gene3D" id="3.40.50.720">
    <property type="entry name" value="NAD(P)-binding Rossmann-like Domain"/>
    <property type="match status" value="2"/>
</dbReference>
<feature type="domain" description="D-isomer specific 2-hydroxyacid dehydrogenase NAD-binding" evidence="6">
    <location>
        <begin position="105"/>
        <end position="285"/>
    </location>
</feature>
<evidence type="ECO:0000259" key="5">
    <source>
        <dbReference type="Pfam" id="PF00389"/>
    </source>
</evidence>
<dbReference type="STRING" id="297318.BK138_29275"/>
<proteinExistence type="inferred from homology"/>
<dbReference type="Pfam" id="PF00389">
    <property type="entry name" value="2-Hacid_dh"/>
    <property type="match status" value="1"/>
</dbReference>
<dbReference type="EMBL" id="MRTP01000013">
    <property type="protein sequence ID" value="OMF49578.1"/>
    <property type="molecule type" value="Genomic_DNA"/>
</dbReference>
<evidence type="ECO:0000259" key="6">
    <source>
        <dbReference type="Pfam" id="PF02826"/>
    </source>
</evidence>
<dbReference type="InterPro" id="IPR006139">
    <property type="entry name" value="D-isomer_2_OHA_DH_cat_dom"/>
</dbReference>
<dbReference type="FunFam" id="3.40.50.720:FF:000363">
    <property type="entry name" value="D-isomer specific 2-hydroxyacid dehydrogenase"/>
    <property type="match status" value="1"/>
</dbReference>
<organism evidence="7 8">
    <name type="scientific">Paenibacillus rhizosphaerae</name>
    <dbReference type="NCBI Taxonomy" id="297318"/>
    <lineage>
        <taxon>Bacteria</taxon>
        <taxon>Bacillati</taxon>
        <taxon>Bacillota</taxon>
        <taxon>Bacilli</taxon>
        <taxon>Bacillales</taxon>
        <taxon>Paenibacillaceae</taxon>
        <taxon>Paenibacillus</taxon>
    </lineage>
</organism>
<dbReference type="PANTHER" id="PTHR43333">
    <property type="entry name" value="2-HACID_DH_C DOMAIN-CONTAINING PROTEIN"/>
    <property type="match status" value="1"/>
</dbReference>
<evidence type="ECO:0000313" key="8">
    <source>
        <dbReference type="Proteomes" id="UP000187172"/>
    </source>
</evidence>
<dbReference type="PANTHER" id="PTHR43333:SF1">
    <property type="entry name" value="D-ISOMER SPECIFIC 2-HYDROXYACID DEHYDROGENASE NAD-BINDING DOMAIN-CONTAINING PROTEIN"/>
    <property type="match status" value="1"/>
</dbReference>
<gene>
    <name evidence="7" type="ORF">BK138_29275</name>
</gene>
<dbReference type="GO" id="GO:0051287">
    <property type="term" value="F:NAD binding"/>
    <property type="evidence" value="ECO:0007669"/>
    <property type="project" value="InterPro"/>
</dbReference>